<proteinExistence type="predicted"/>
<dbReference type="AlphaFoldDB" id="A0A7Z8KRV0"/>
<protein>
    <submittedName>
        <fullName evidence="1">Uncharacterized protein</fullName>
    </submittedName>
</protein>
<reference evidence="1 2" key="1">
    <citation type="submission" date="2019-06" db="EMBL/GenBank/DDBJ databases">
        <title>Draft genome sequence of Methanolobus vulcani B1d.</title>
        <authorList>
            <person name="Creighbaum A.J."/>
            <person name="Ticak T."/>
            <person name="Hariraju D."/>
            <person name="Arivett B.A."/>
            <person name="Ferguson D.J.Jr."/>
        </authorList>
    </citation>
    <scope>NUCLEOTIDE SEQUENCE [LARGE SCALE GENOMIC DNA]</scope>
    <source>
        <strain evidence="1 2">B1d</strain>
    </source>
</reference>
<comment type="caution">
    <text evidence="1">The sequence shown here is derived from an EMBL/GenBank/DDBJ whole genome shotgun (WGS) entry which is preliminary data.</text>
</comment>
<name>A0A7Z8KRV0_9EURY</name>
<dbReference type="OrthoDB" id="375841at2157"/>
<keyword evidence="2" id="KW-1185">Reference proteome</keyword>
<dbReference type="RefSeq" id="WP_154808549.1">
    <property type="nucleotide sequence ID" value="NZ_VIAQ01000006.1"/>
</dbReference>
<evidence type="ECO:0000313" key="2">
    <source>
        <dbReference type="Proteomes" id="UP000319335"/>
    </source>
</evidence>
<sequence>MRKIPVFVSCPTILNSEQESKRKVIIDLLNDLQMEARSLGRSDYAKDYPLKEVYVIAKHCSGGVILGFEQYYVETGIMKRGTTEEK</sequence>
<dbReference type="EMBL" id="VIAQ01000006">
    <property type="protein sequence ID" value="TQD28443.1"/>
    <property type="molecule type" value="Genomic_DNA"/>
</dbReference>
<gene>
    <name evidence="1" type="ORF">FKV42_01945</name>
</gene>
<dbReference type="Proteomes" id="UP000319335">
    <property type="component" value="Unassembled WGS sequence"/>
</dbReference>
<accession>A0A7Z8KRV0</accession>
<organism evidence="1 2">
    <name type="scientific">Methanolobus vulcani</name>
    <dbReference type="NCBI Taxonomy" id="38026"/>
    <lineage>
        <taxon>Archaea</taxon>
        <taxon>Methanobacteriati</taxon>
        <taxon>Methanobacteriota</taxon>
        <taxon>Stenosarchaea group</taxon>
        <taxon>Methanomicrobia</taxon>
        <taxon>Methanosarcinales</taxon>
        <taxon>Methanosarcinaceae</taxon>
        <taxon>Methanolobus</taxon>
    </lineage>
</organism>
<evidence type="ECO:0000313" key="1">
    <source>
        <dbReference type="EMBL" id="TQD28443.1"/>
    </source>
</evidence>